<evidence type="ECO:0000256" key="4">
    <source>
        <dbReference type="ARBA" id="ARBA00022859"/>
    </source>
</evidence>
<name>A0AAV2KKF4_KNICA</name>
<dbReference type="PANTHER" id="PTHR19433:SF127">
    <property type="entry name" value="NITR9"/>
    <property type="match status" value="1"/>
</dbReference>
<keyword evidence="9" id="KW-1133">Transmembrane helix</keyword>
<evidence type="ECO:0000256" key="6">
    <source>
        <dbReference type="ARBA" id="ARBA00023157"/>
    </source>
</evidence>
<dbReference type="InterPro" id="IPR052051">
    <property type="entry name" value="TCR_complex_component"/>
</dbReference>
<comment type="subcellular location">
    <subcellularLocation>
        <location evidence="1">Cell membrane</location>
    </subcellularLocation>
</comment>
<dbReference type="Pfam" id="PF07686">
    <property type="entry name" value="V-set"/>
    <property type="match status" value="1"/>
</dbReference>
<dbReference type="SMART" id="SM00409">
    <property type="entry name" value="IG"/>
    <property type="match status" value="2"/>
</dbReference>
<evidence type="ECO:0000256" key="3">
    <source>
        <dbReference type="ARBA" id="ARBA00022729"/>
    </source>
</evidence>
<dbReference type="EMBL" id="OZ035841">
    <property type="protein sequence ID" value="CAL1590431.1"/>
    <property type="molecule type" value="Genomic_DNA"/>
</dbReference>
<dbReference type="InterPro" id="IPR013783">
    <property type="entry name" value="Ig-like_fold"/>
</dbReference>
<keyword evidence="2" id="KW-1003">Cell membrane</keyword>
<keyword evidence="4" id="KW-0391">Immunity</keyword>
<keyword evidence="13" id="KW-1185">Reference proteome</keyword>
<evidence type="ECO:0000313" key="13">
    <source>
        <dbReference type="Proteomes" id="UP001497482"/>
    </source>
</evidence>
<evidence type="ECO:0000259" key="11">
    <source>
        <dbReference type="PROSITE" id="PS50835"/>
    </source>
</evidence>
<dbReference type="InterPro" id="IPR013106">
    <property type="entry name" value="Ig_V-set"/>
</dbReference>
<accession>A0AAV2KKF4</accession>
<dbReference type="InterPro" id="IPR003599">
    <property type="entry name" value="Ig_sub"/>
</dbReference>
<dbReference type="PROSITE" id="PS50835">
    <property type="entry name" value="IG_LIKE"/>
    <property type="match status" value="1"/>
</dbReference>
<feature type="chain" id="PRO_5043326602" description="Ig-like domain-containing protein" evidence="10">
    <location>
        <begin position="24"/>
        <end position="336"/>
    </location>
</feature>
<organism evidence="12 13">
    <name type="scientific">Knipowitschia caucasica</name>
    <name type="common">Caucasian dwarf goby</name>
    <name type="synonym">Pomatoschistus caucasicus</name>
    <dbReference type="NCBI Taxonomy" id="637954"/>
    <lineage>
        <taxon>Eukaryota</taxon>
        <taxon>Metazoa</taxon>
        <taxon>Chordata</taxon>
        <taxon>Craniata</taxon>
        <taxon>Vertebrata</taxon>
        <taxon>Euteleostomi</taxon>
        <taxon>Actinopterygii</taxon>
        <taxon>Neopterygii</taxon>
        <taxon>Teleostei</taxon>
        <taxon>Neoteleostei</taxon>
        <taxon>Acanthomorphata</taxon>
        <taxon>Gobiaria</taxon>
        <taxon>Gobiiformes</taxon>
        <taxon>Gobioidei</taxon>
        <taxon>Gobiidae</taxon>
        <taxon>Gobiinae</taxon>
        <taxon>Knipowitschia</taxon>
    </lineage>
</organism>
<feature type="transmembrane region" description="Helical" evidence="9">
    <location>
        <begin position="264"/>
        <end position="289"/>
    </location>
</feature>
<dbReference type="PANTHER" id="PTHR19433">
    <property type="entry name" value="T-CELL RECEPTOR ALPHA CHAIN V REGION-RELATED"/>
    <property type="match status" value="1"/>
</dbReference>
<dbReference type="Proteomes" id="UP001497482">
    <property type="component" value="Chromosome 19"/>
</dbReference>
<gene>
    <name evidence="12" type="ORF">KC01_LOCUS19943</name>
</gene>
<evidence type="ECO:0000256" key="5">
    <source>
        <dbReference type="ARBA" id="ARBA00023136"/>
    </source>
</evidence>
<dbReference type="InterPro" id="IPR007110">
    <property type="entry name" value="Ig-like_dom"/>
</dbReference>
<evidence type="ECO:0000256" key="10">
    <source>
        <dbReference type="SAM" id="SignalP"/>
    </source>
</evidence>
<protein>
    <recommendedName>
        <fullName evidence="11">Ig-like domain-containing protein</fullName>
    </recommendedName>
</protein>
<keyword evidence="3 10" id="KW-0732">Signal</keyword>
<feature type="region of interest" description="Disordered" evidence="8">
    <location>
        <begin position="209"/>
        <end position="229"/>
    </location>
</feature>
<evidence type="ECO:0000256" key="9">
    <source>
        <dbReference type="SAM" id="Phobius"/>
    </source>
</evidence>
<dbReference type="Gene3D" id="2.60.40.10">
    <property type="entry name" value="Immunoglobulins"/>
    <property type="match status" value="2"/>
</dbReference>
<feature type="domain" description="Ig-like" evidence="11">
    <location>
        <begin position="19"/>
        <end position="111"/>
    </location>
</feature>
<evidence type="ECO:0000313" key="12">
    <source>
        <dbReference type="EMBL" id="CAL1590431.1"/>
    </source>
</evidence>
<dbReference type="GO" id="GO:0002376">
    <property type="term" value="P:immune system process"/>
    <property type="evidence" value="ECO:0007669"/>
    <property type="project" value="UniProtKB-KW"/>
</dbReference>
<feature type="compositionally biased region" description="Basic and acidic residues" evidence="8">
    <location>
        <begin position="217"/>
        <end position="229"/>
    </location>
</feature>
<feature type="signal peptide" evidence="10">
    <location>
        <begin position="1"/>
        <end position="23"/>
    </location>
</feature>
<dbReference type="InterPro" id="IPR036179">
    <property type="entry name" value="Ig-like_dom_sf"/>
</dbReference>
<keyword evidence="9" id="KW-0812">Transmembrane</keyword>
<dbReference type="SUPFAM" id="SSF48726">
    <property type="entry name" value="Immunoglobulin"/>
    <property type="match status" value="2"/>
</dbReference>
<dbReference type="GO" id="GO:0005886">
    <property type="term" value="C:plasma membrane"/>
    <property type="evidence" value="ECO:0007669"/>
    <property type="project" value="UniProtKB-SubCell"/>
</dbReference>
<sequence>MWWPTFSLLWLLACLLKTPAASAHLKVVTAGDDVTLECSFGSGSVAVMFYWYKQVLGQKPVVMSRFSKHNKASAFLGEFKRDPRLSLKNKLHQNHLTISDSRQSDSATYFCISGYSYMYEFETGVALVVRGRDLSVETQTEGRGRAGGSLVLRCLVRAADCDGRREVYWVKEVAGRLALVTYAGDGGCVKSVEDSKTCVSLLRVGNMSSEQTGTEHTGTEHTGTEHTGTEHTGTYHCAVAACGQVLLGNGTTVVLEDVSFVLELYFLCGSLVVGLMLVLLLGVSALTMIRTRTTQGPGLGSASVRSGIRGRNHGDAVRLNQRDGTWSECVYSEVHQ</sequence>
<keyword evidence="5 9" id="KW-0472">Membrane</keyword>
<evidence type="ECO:0000256" key="8">
    <source>
        <dbReference type="SAM" id="MobiDB-lite"/>
    </source>
</evidence>
<dbReference type="GO" id="GO:0009617">
    <property type="term" value="P:response to bacterium"/>
    <property type="evidence" value="ECO:0007669"/>
    <property type="project" value="TreeGrafter"/>
</dbReference>
<keyword evidence="6" id="KW-1015">Disulfide bond</keyword>
<dbReference type="AlphaFoldDB" id="A0AAV2KKF4"/>
<evidence type="ECO:0000256" key="2">
    <source>
        <dbReference type="ARBA" id="ARBA00022475"/>
    </source>
</evidence>
<evidence type="ECO:0000256" key="7">
    <source>
        <dbReference type="ARBA" id="ARBA00023180"/>
    </source>
</evidence>
<dbReference type="SMART" id="SM00406">
    <property type="entry name" value="IGv"/>
    <property type="match status" value="1"/>
</dbReference>
<keyword evidence="7" id="KW-0325">Glycoprotein</keyword>
<reference evidence="12 13" key="1">
    <citation type="submission" date="2024-04" db="EMBL/GenBank/DDBJ databases">
        <authorList>
            <person name="Waldvogel A.-M."/>
            <person name="Schoenle A."/>
        </authorList>
    </citation>
    <scope>NUCLEOTIDE SEQUENCE [LARGE SCALE GENOMIC DNA]</scope>
</reference>
<evidence type="ECO:0000256" key="1">
    <source>
        <dbReference type="ARBA" id="ARBA00004236"/>
    </source>
</evidence>
<proteinExistence type="predicted"/>